<comment type="caution">
    <text evidence="1">The sequence shown here is derived from an EMBL/GenBank/DDBJ whole genome shotgun (WGS) entry which is preliminary data.</text>
</comment>
<dbReference type="Proteomes" id="UP000823388">
    <property type="component" value="Chromosome 8K"/>
</dbReference>
<organism evidence="1 2">
    <name type="scientific">Panicum virgatum</name>
    <name type="common">Blackwell switchgrass</name>
    <dbReference type="NCBI Taxonomy" id="38727"/>
    <lineage>
        <taxon>Eukaryota</taxon>
        <taxon>Viridiplantae</taxon>
        <taxon>Streptophyta</taxon>
        <taxon>Embryophyta</taxon>
        <taxon>Tracheophyta</taxon>
        <taxon>Spermatophyta</taxon>
        <taxon>Magnoliopsida</taxon>
        <taxon>Liliopsida</taxon>
        <taxon>Poales</taxon>
        <taxon>Poaceae</taxon>
        <taxon>PACMAD clade</taxon>
        <taxon>Panicoideae</taxon>
        <taxon>Panicodae</taxon>
        <taxon>Paniceae</taxon>
        <taxon>Panicinae</taxon>
        <taxon>Panicum</taxon>
        <taxon>Panicum sect. Hiantes</taxon>
    </lineage>
</organism>
<gene>
    <name evidence="1" type="ORF">PVAP13_8KG111617</name>
</gene>
<name>A0A8T0PQD3_PANVG</name>
<evidence type="ECO:0000313" key="1">
    <source>
        <dbReference type="EMBL" id="KAG2561166.1"/>
    </source>
</evidence>
<dbReference type="AlphaFoldDB" id="A0A8T0PQD3"/>
<accession>A0A8T0PQD3</accession>
<protein>
    <submittedName>
        <fullName evidence="1">Uncharacterized protein</fullName>
    </submittedName>
</protein>
<reference evidence="1" key="1">
    <citation type="submission" date="2020-05" db="EMBL/GenBank/DDBJ databases">
        <title>WGS assembly of Panicum virgatum.</title>
        <authorList>
            <person name="Lovell J.T."/>
            <person name="Jenkins J."/>
            <person name="Shu S."/>
            <person name="Juenger T.E."/>
            <person name="Schmutz J."/>
        </authorList>
    </citation>
    <scope>NUCLEOTIDE SEQUENCE</scope>
    <source>
        <strain evidence="1">AP13</strain>
    </source>
</reference>
<proteinExistence type="predicted"/>
<sequence length="89" mass="9776">MSLISSLSNLGLGYSIAIALGSYSPPTYASTAAVETTEHLLRYSTKNVDLAPCSTFFLELEFVELDLFGCKFYRVGGVELFLVEWSVPK</sequence>
<evidence type="ECO:0000313" key="2">
    <source>
        <dbReference type="Proteomes" id="UP000823388"/>
    </source>
</evidence>
<keyword evidence="2" id="KW-1185">Reference proteome</keyword>
<dbReference type="EMBL" id="CM029051">
    <property type="protein sequence ID" value="KAG2561166.1"/>
    <property type="molecule type" value="Genomic_DNA"/>
</dbReference>